<dbReference type="Pfam" id="PF07883">
    <property type="entry name" value="Cupin_2"/>
    <property type="match status" value="1"/>
</dbReference>
<proteinExistence type="predicted"/>
<dbReference type="AlphaFoldDB" id="A0AAP2CEP8"/>
<gene>
    <name evidence="2" type="ORF">KI659_03685</name>
</gene>
<dbReference type="Gene3D" id="2.60.120.10">
    <property type="entry name" value="Jelly Rolls"/>
    <property type="match status" value="1"/>
</dbReference>
<evidence type="ECO:0000313" key="3">
    <source>
        <dbReference type="Proteomes" id="UP001319104"/>
    </source>
</evidence>
<dbReference type="InterPro" id="IPR013096">
    <property type="entry name" value="Cupin_2"/>
</dbReference>
<dbReference type="InterPro" id="IPR014710">
    <property type="entry name" value="RmlC-like_jellyroll"/>
</dbReference>
<protein>
    <submittedName>
        <fullName evidence="2">Cupin domain-containing protein</fullName>
    </submittedName>
</protein>
<feature type="domain" description="Cupin type-2" evidence="1">
    <location>
        <begin position="2"/>
        <end position="67"/>
    </location>
</feature>
<dbReference type="InterPro" id="IPR011051">
    <property type="entry name" value="RmlC_Cupin_sf"/>
</dbReference>
<evidence type="ECO:0000259" key="1">
    <source>
        <dbReference type="Pfam" id="PF07883"/>
    </source>
</evidence>
<sequence>MRVKLYPNSDNPLHFHKSYTQEVKATDGTVCIKLKGGERTFLKSGDSFLVEKSIPHAVINPSQVPIEYEITCRPGQANIEKGYRLKFELENQDIKPTLLDDWLLMDLRGTYPIGFRYKVFAKLKTIFLFKWMLYKRLDQLEKKVRPQFNTFHESQASTGDLESG</sequence>
<comment type="caution">
    <text evidence="2">The sequence shown here is derived from an EMBL/GenBank/DDBJ whole genome shotgun (WGS) entry which is preliminary data.</text>
</comment>
<accession>A0AAP2CEP8</accession>
<dbReference type="RefSeq" id="WP_213943975.1">
    <property type="nucleotide sequence ID" value="NZ_JAHBGI010000003.1"/>
</dbReference>
<dbReference type="SUPFAM" id="SSF51182">
    <property type="entry name" value="RmlC-like cupins"/>
    <property type="match status" value="1"/>
</dbReference>
<keyword evidence="3" id="KW-1185">Reference proteome</keyword>
<dbReference type="EMBL" id="JAHCMY010000001">
    <property type="protein sequence ID" value="MBS9523111.1"/>
    <property type="molecule type" value="Genomic_DNA"/>
</dbReference>
<evidence type="ECO:0000313" key="2">
    <source>
        <dbReference type="EMBL" id="MBS9523111.1"/>
    </source>
</evidence>
<reference evidence="2 3" key="1">
    <citation type="submission" date="2021-05" db="EMBL/GenBank/DDBJ databases">
        <authorList>
            <person name="Zhang Z.D."/>
            <person name="Osman G."/>
        </authorList>
    </citation>
    <scope>NUCLEOTIDE SEQUENCE [LARGE SCALE GENOMIC DNA]</scope>
    <source>
        <strain evidence="2 3">KCTC 32217</strain>
    </source>
</reference>
<dbReference type="CDD" id="cd02208">
    <property type="entry name" value="cupin_RmlC-like"/>
    <property type="match status" value="1"/>
</dbReference>
<dbReference type="Proteomes" id="UP001319104">
    <property type="component" value="Unassembled WGS sequence"/>
</dbReference>
<organism evidence="2 3">
    <name type="scientific">Litoribacter ruber</name>
    <dbReference type="NCBI Taxonomy" id="702568"/>
    <lineage>
        <taxon>Bacteria</taxon>
        <taxon>Pseudomonadati</taxon>
        <taxon>Bacteroidota</taxon>
        <taxon>Cytophagia</taxon>
        <taxon>Cytophagales</taxon>
        <taxon>Cyclobacteriaceae</taxon>
        <taxon>Litoribacter</taxon>
    </lineage>
</organism>
<name>A0AAP2CEP8_9BACT</name>